<name>A0A133VK95_9EURY</name>
<gene>
    <name evidence="2" type="ORF">AKJ51_02640</name>
</gene>
<reference evidence="2 3" key="1">
    <citation type="journal article" date="2016" name="Sci. Rep.">
        <title>Metabolic traits of an uncultured archaeal lineage -MSBL1- from brine pools of the Red Sea.</title>
        <authorList>
            <person name="Mwirichia R."/>
            <person name="Alam I."/>
            <person name="Rashid M."/>
            <person name="Vinu M."/>
            <person name="Ba-Alawi W."/>
            <person name="Anthony Kamau A."/>
            <person name="Kamanda Ngugi D."/>
            <person name="Goker M."/>
            <person name="Klenk H.P."/>
            <person name="Bajic V."/>
            <person name="Stingl U."/>
        </authorList>
    </citation>
    <scope>NUCLEOTIDE SEQUENCE [LARGE SCALE GENOMIC DNA]</scope>
    <source>
        <strain evidence="2">SCGC-AAA382A20</strain>
    </source>
</reference>
<keyword evidence="3" id="KW-1185">Reference proteome</keyword>
<proteinExistence type="predicted"/>
<evidence type="ECO:0000313" key="2">
    <source>
        <dbReference type="EMBL" id="KXB06865.1"/>
    </source>
</evidence>
<feature type="region of interest" description="Disordered" evidence="1">
    <location>
        <begin position="31"/>
        <end position="55"/>
    </location>
</feature>
<sequence length="99" mass="11230">MKIRIFSGVCKMKRDPFEEMEEKMKKMMEEGISGGGRSITVKQTGEGTTVDVSGDISDEEVERLEEKYPDADIRVEGKSIEKEKGPVIEVIDEEENEEE</sequence>
<feature type="compositionally biased region" description="Polar residues" evidence="1">
    <location>
        <begin position="40"/>
        <end position="51"/>
    </location>
</feature>
<evidence type="ECO:0000313" key="3">
    <source>
        <dbReference type="Proteomes" id="UP000070263"/>
    </source>
</evidence>
<evidence type="ECO:0000256" key="1">
    <source>
        <dbReference type="SAM" id="MobiDB-lite"/>
    </source>
</evidence>
<organism evidence="2 3">
    <name type="scientific">candidate division MSBL1 archaeon SCGC-AAA382A20</name>
    <dbReference type="NCBI Taxonomy" id="1698280"/>
    <lineage>
        <taxon>Archaea</taxon>
        <taxon>Methanobacteriati</taxon>
        <taxon>Methanobacteriota</taxon>
        <taxon>candidate division MSBL1</taxon>
    </lineage>
</organism>
<accession>A0A133VK95</accession>
<dbReference type="AlphaFoldDB" id="A0A133VK95"/>
<comment type="caution">
    <text evidence="2">The sequence shown here is derived from an EMBL/GenBank/DDBJ whole genome shotgun (WGS) entry which is preliminary data.</text>
</comment>
<dbReference type="Proteomes" id="UP000070263">
    <property type="component" value="Unassembled WGS sequence"/>
</dbReference>
<protein>
    <submittedName>
        <fullName evidence="2">Uncharacterized protein</fullName>
    </submittedName>
</protein>
<dbReference type="EMBL" id="LHYE01000026">
    <property type="protein sequence ID" value="KXB06865.1"/>
    <property type="molecule type" value="Genomic_DNA"/>
</dbReference>